<dbReference type="Proteomes" id="UP000659698">
    <property type="component" value="Unassembled WGS sequence"/>
</dbReference>
<feature type="transmembrane region" description="Helical" evidence="1">
    <location>
        <begin position="17"/>
        <end position="34"/>
    </location>
</feature>
<feature type="transmembrane region" description="Helical" evidence="1">
    <location>
        <begin position="46"/>
        <end position="67"/>
    </location>
</feature>
<evidence type="ECO:0000256" key="1">
    <source>
        <dbReference type="SAM" id="Phobius"/>
    </source>
</evidence>
<proteinExistence type="predicted"/>
<accession>A0ABR6VRX1</accession>
<keyword evidence="3" id="KW-1185">Reference proteome</keyword>
<protein>
    <recommendedName>
        <fullName evidence="4">Magnesium citrate secondary transporter</fullName>
    </recommendedName>
</protein>
<evidence type="ECO:0000313" key="3">
    <source>
        <dbReference type="Proteomes" id="UP000659698"/>
    </source>
</evidence>
<feature type="transmembrane region" description="Helical" evidence="1">
    <location>
        <begin position="104"/>
        <end position="121"/>
    </location>
</feature>
<keyword evidence="1" id="KW-0812">Transmembrane</keyword>
<keyword evidence="1" id="KW-0472">Membrane</keyword>
<dbReference type="EMBL" id="JACOAF010000022">
    <property type="protein sequence ID" value="MBC3539944.1"/>
    <property type="molecule type" value="Genomic_DNA"/>
</dbReference>
<organism evidence="2 3">
    <name type="scientific">Rufibacter sediminis</name>
    <dbReference type="NCBI Taxonomy" id="2762756"/>
    <lineage>
        <taxon>Bacteria</taxon>
        <taxon>Pseudomonadati</taxon>
        <taxon>Bacteroidota</taxon>
        <taxon>Cytophagia</taxon>
        <taxon>Cytophagales</taxon>
        <taxon>Hymenobacteraceae</taxon>
        <taxon>Rufibacter</taxon>
    </lineage>
</organism>
<name>A0ABR6VRX1_9BACT</name>
<feature type="transmembrane region" description="Helical" evidence="1">
    <location>
        <begin position="73"/>
        <end position="92"/>
    </location>
</feature>
<dbReference type="RefSeq" id="WP_186636648.1">
    <property type="nucleotide sequence ID" value="NZ_JACOAF010000022.1"/>
</dbReference>
<keyword evidence="1" id="KW-1133">Transmembrane helix</keyword>
<evidence type="ECO:0000313" key="2">
    <source>
        <dbReference type="EMBL" id="MBC3539944.1"/>
    </source>
</evidence>
<sequence>MAHRAAGRVSWRTFTPLFWLLAVVYLGHRGLVWLEAPRPAWVRFYLDDLLCLPLLLTVTLFLMRLLYGPEIRFTKYHVGFVVLYVSLAFEWVFPKFLPRYTGDLVDVALYAWGGWIFYRFLNK</sequence>
<comment type="caution">
    <text evidence="2">The sequence shown here is derived from an EMBL/GenBank/DDBJ whole genome shotgun (WGS) entry which is preliminary data.</text>
</comment>
<gene>
    <name evidence="2" type="ORF">H7U12_09630</name>
</gene>
<evidence type="ECO:0008006" key="4">
    <source>
        <dbReference type="Google" id="ProtNLM"/>
    </source>
</evidence>
<reference evidence="2 3" key="1">
    <citation type="journal article" date="2019" name="Int. J. Syst. Evol. Microbiol.">
        <title>Rufibacter sediminis sp. nov., isolated from freshwater lake sediment.</title>
        <authorList>
            <person name="Qu J.H."/>
            <person name="Zhang L.J."/>
            <person name="Fu Y.H."/>
            <person name="Li H.F."/>
        </authorList>
    </citation>
    <scope>NUCLEOTIDE SEQUENCE [LARGE SCALE GENOMIC DNA]</scope>
    <source>
        <strain evidence="2 3">H-1</strain>
    </source>
</reference>